<dbReference type="AlphaFoldDB" id="A0A0L0VRD5"/>
<evidence type="ECO:0000313" key="3">
    <source>
        <dbReference type="Proteomes" id="UP000054564"/>
    </source>
</evidence>
<feature type="chain" id="PRO_5005550378" evidence="1">
    <location>
        <begin position="19"/>
        <end position="260"/>
    </location>
</feature>
<accession>A0A0L0VRD5</accession>
<keyword evidence="1" id="KW-0732">Signal</keyword>
<dbReference type="Proteomes" id="UP000054564">
    <property type="component" value="Unassembled WGS sequence"/>
</dbReference>
<evidence type="ECO:0000313" key="2">
    <source>
        <dbReference type="EMBL" id="KNF01777.1"/>
    </source>
</evidence>
<proteinExistence type="predicted"/>
<organism evidence="2 3">
    <name type="scientific">Puccinia striiformis f. sp. tritici PST-78</name>
    <dbReference type="NCBI Taxonomy" id="1165861"/>
    <lineage>
        <taxon>Eukaryota</taxon>
        <taxon>Fungi</taxon>
        <taxon>Dikarya</taxon>
        <taxon>Basidiomycota</taxon>
        <taxon>Pucciniomycotina</taxon>
        <taxon>Pucciniomycetes</taxon>
        <taxon>Pucciniales</taxon>
        <taxon>Pucciniaceae</taxon>
        <taxon>Puccinia</taxon>
    </lineage>
</organism>
<feature type="signal peptide" evidence="1">
    <location>
        <begin position="1"/>
        <end position="18"/>
    </location>
</feature>
<name>A0A0L0VRD5_9BASI</name>
<dbReference type="EMBL" id="AJIL01000027">
    <property type="protein sequence ID" value="KNF01777.1"/>
    <property type="molecule type" value="Genomic_DNA"/>
</dbReference>
<gene>
    <name evidence="2" type="ORF">PSTG_04898</name>
</gene>
<reference evidence="3" key="1">
    <citation type="submission" date="2014-03" db="EMBL/GenBank/DDBJ databases">
        <title>The Genome Sequence of Puccinia striiformis f. sp. tritici PST-78.</title>
        <authorList>
            <consortium name="The Broad Institute Genome Sequencing Platform"/>
            <person name="Cuomo C."/>
            <person name="Hulbert S."/>
            <person name="Chen X."/>
            <person name="Walker B."/>
            <person name="Young S.K."/>
            <person name="Zeng Q."/>
            <person name="Gargeya S."/>
            <person name="Fitzgerald M."/>
            <person name="Haas B."/>
            <person name="Abouelleil A."/>
            <person name="Alvarado L."/>
            <person name="Arachchi H.M."/>
            <person name="Berlin A.M."/>
            <person name="Chapman S.B."/>
            <person name="Goldberg J."/>
            <person name="Griggs A."/>
            <person name="Gujja S."/>
            <person name="Hansen M."/>
            <person name="Howarth C."/>
            <person name="Imamovic A."/>
            <person name="Larimer J."/>
            <person name="McCowan C."/>
            <person name="Montmayeur A."/>
            <person name="Murphy C."/>
            <person name="Neiman D."/>
            <person name="Pearson M."/>
            <person name="Priest M."/>
            <person name="Roberts A."/>
            <person name="Saif S."/>
            <person name="Shea T."/>
            <person name="Sisk P."/>
            <person name="Sykes S."/>
            <person name="Wortman J."/>
            <person name="Nusbaum C."/>
            <person name="Birren B."/>
        </authorList>
    </citation>
    <scope>NUCLEOTIDE SEQUENCE [LARGE SCALE GENOMIC DNA]</scope>
    <source>
        <strain evidence="3">race PST-78</strain>
    </source>
</reference>
<keyword evidence="3" id="KW-1185">Reference proteome</keyword>
<comment type="caution">
    <text evidence="2">The sequence shown here is derived from an EMBL/GenBank/DDBJ whole genome shotgun (WGS) entry which is preliminary data.</text>
</comment>
<sequence>MHLSACALFILFSTFVIGCYCPDPEPIAIFKDLLSQRLADLENTRNLDHHPAPVTDRVQFDLKTESASVGAPLQRRTNVFLDSIVDKKEKLVEKSPWLLSFFQKGFKLFFAPKGEAYKNFQDQGGMFLPERVFFLCAFLKSQDSTSRAANDEIQSWAREHLHTDYLQGLAKIEEIYDQHFLNNDLSRSERRDRKLKVKALAGSVNTTLLRLAFRYINSGGRKRASTSNEAWFWGSAQILSRLTELQDKYPEMKTWSEMNT</sequence>
<evidence type="ECO:0000256" key="1">
    <source>
        <dbReference type="SAM" id="SignalP"/>
    </source>
</evidence>
<protein>
    <submittedName>
        <fullName evidence="2">Uncharacterized protein</fullName>
    </submittedName>
</protein>